<keyword evidence="13" id="KW-1185">Reference proteome</keyword>
<evidence type="ECO:0000256" key="10">
    <source>
        <dbReference type="SAM" id="MobiDB-lite"/>
    </source>
</evidence>
<dbReference type="EMBL" id="JBHSON010000016">
    <property type="protein sequence ID" value="MFC5746709.1"/>
    <property type="molecule type" value="Genomic_DNA"/>
</dbReference>
<comment type="caution">
    <text evidence="12">The sequence shown here is derived from an EMBL/GenBank/DDBJ whole genome shotgun (WGS) entry which is preliminary data.</text>
</comment>
<evidence type="ECO:0000313" key="13">
    <source>
        <dbReference type="Proteomes" id="UP001596074"/>
    </source>
</evidence>
<keyword evidence="7 11" id="KW-1133">Transmembrane helix</keyword>
<dbReference type="Proteomes" id="UP001596074">
    <property type="component" value="Unassembled WGS sequence"/>
</dbReference>
<dbReference type="Pfam" id="PF02699">
    <property type="entry name" value="YajC"/>
    <property type="match status" value="1"/>
</dbReference>
<evidence type="ECO:0000256" key="11">
    <source>
        <dbReference type="SAM" id="Phobius"/>
    </source>
</evidence>
<proteinExistence type="inferred from homology"/>
<dbReference type="InterPro" id="IPR003849">
    <property type="entry name" value="Preprotein_translocase_YajC"/>
</dbReference>
<reference evidence="13" key="1">
    <citation type="journal article" date="2019" name="Int. J. Syst. Evol. Microbiol.">
        <title>The Global Catalogue of Microorganisms (GCM) 10K type strain sequencing project: providing services to taxonomists for standard genome sequencing and annotation.</title>
        <authorList>
            <consortium name="The Broad Institute Genomics Platform"/>
            <consortium name="The Broad Institute Genome Sequencing Center for Infectious Disease"/>
            <person name="Wu L."/>
            <person name="Ma J."/>
        </authorList>
    </citation>
    <scope>NUCLEOTIDE SEQUENCE [LARGE SCALE GENOMIC DNA]</scope>
    <source>
        <strain evidence="13">KCTC 42087</strain>
    </source>
</reference>
<keyword evidence="6" id="KW-0653">Protein transport</keyword>
<feature type="compositionally biased region" description="Acidic residues" evidence="10">
    <location>
        <begin position="134"/>
        <end position="149"/>
    </location>
</feature>
<dbReference type="NCBIfam" id="TIGR00739">
    <property type="entry name" value="yajC"/>
    <property type="match status" value="1"/>
</dbReference>
<comment type="similarity">
    <text evidence="2">Belongs to the YajC family.</text>
</comment>
<evidence type="ECO:0000256" key="6">
    <source>
        <dbReference type="ARBA" id="ARBA00022927"/>
    </source>
</evidence>
<keyword evidence="9 11" id="KW-0472">Membrane</keyword>
<name>A0ABW0ZXP8_9ACTN</name>
<evidence type="ECO:0000256" key="5">
    <source>
        <dbReference type="ARBA" id="ARBA00022692"/>
    </source>
</evidence>
<gene>
    <name evidence="12" type="primary">yajC</name>
    <name evidence="12" type="ORF">ACFPZN_13875</name>
</gene>
<evidence type="ECO:0000256" key="9">
    <source>
        <dbReference type="ARBA" id="ARBA00023136"/>
    </source>
</evidence>
<evidence type="ECO:0000256" key="2">
    <source>
        <dbReference type="ARBA" id="ARBA00006742"/>
    </source>
</evidence>
<accession>A0ABW0ZXP8</accession>
<dbReference type="PANTHER" id="PTHR33909:SF1">
    <property type="entry name" value="SEC TRANSLOCON ACCESSORY COMPLEX SUBUNIT YAJC"/>
    <property type="match status" value="1"/>
</dbReference>
<evidence type="ECO:0000313" key="12">
    <source>
        <dbReference type="EMBL" id="MFC5746709.1"/>
    </source>
</evidence>
<comment type="subcellular location">
    <subcellularLocation>
        <location evidence="1">Cell membrane</location>
        <topology evidence="1">Single-pass membrane protein</topology>
    </subcellularLocation>
</comment>
<feature type="transmembrane region" description="Helical" evidence="11">
    <location>
        <begin position="15"/>
        <end position="34"/>
    </location>
</feature>
<keyword evidence="5 11" id="KW-0812">Transmembrane</keyword>
<sequence length="170" mass="17706">MGSDMIIAAEQGGSGAFNLLLLLAVPLVFYFLLIRPQSKRRKEQMQMQSALAPGARVMTTSGMYADVVSVDDDGLVLEIAPGVQARFVKQSVMQVVTEADKPAEEIDLTEDDDDDLGEETAKTDLKKDGKGESADAEDGGAAAGEDEDGKDGKPAAQGAGAGKGLKKSSG</sequence>
<evidence type="ECO:0000256" key="8">
    <source>
        <dbReference type="ARBA" id="ARBA00023010"/>
    </source>
</evidence>
<dbReference type="PANTHER" id="PTHR33909">
    <property type="entry name" value="SEC TRANSLOCON ACCESSORY COMPLEX SUBUNIT YAJC"/>
    <property type="match status" value="1"/>
</dbReference>
<keyword evidence="4" id="KW-1003">Cell membrane</keyword>
<feature type="compositionally biased region" description="Acidic residues" evidence="10">
    <location>
        <begin position="105"/>
        <end position="118"/>
    </location>
</feature>
<protein>
    <submittedName>
        <fullName evidence="12">Preprotein translocase subunit YajC</fullName>
    </submittedName>
</protein>
<evidence type="ECO:0000256" key="3">
    <source>
        <dbReference type="ARBA" id="ARBA00022448"/>
    </source>
</evidence>
<evidence type="ECO:0000256" key="1">
    <source>
        <dbReference type="ARBA" id="ARBA00004162"/>
    </source>
</evidence>
<dbReference type="SMART" id="SM01323">
    <property type="entry name" value="YajC"/>
    <property type="match status" value="1"/>
</dbReference>
<keyword evidence="8" id="KW-0811">Translocation</keyword>
<dbReference type="PRINTS" id="PR01853">
    <property type="entry name" value="YAJCTRNLCASE"/>
</dbReference>
<evidence type="ECO:0000256" key="4">
    <source>
        <dbReference type="ARBA" id="ARBA00022475"/>
    </source>
</evidence>
<dbReference type="RefSeq" id="WP_378282326.1">
    <property type="nucleotide sequence ID" value="NZ_JBHSON010000016.1"/>
</dbReference>
<feature type="region of interest" description="Disordered" evidence="10">
    <location>
        <begin position="99"/>
        <end position="170"/>
    </location>
</feature>
<evidence type="ECO:0000256" key="7">
    <source>
        <dbReference type="ARBA" id="ARBA00022989"/>
    </source>
</evidence>
<organism evidence="12 13">
    <name type="scientific">Actinomadura rugatobispora</name>
    <dbReference type="NCBI Taxonomy" id="1994"/>
    <lineage>
        <taxon>Bacteria</taxon>
        <taxon>Bacillati</taxon>
        <taxon>Actinomycetota</taxon>
        <taxon>Actinomycetes</taxon>
        <taxon>Streptosporangiales</taxon>
        <taxon>Thermomonosporaceae</taxon>
        <taxon>Actinomadura</taxon>
    </lineage>
</organism>
<feature type="compositionally biased region" description="Basic and acidic residues" evidence="10">
    <location>
        <begin position="119"/>
        <end position="133"/>
    </location>
</feature>
<keyword evidence="3" id="KW-0813">Transport</keyword>